<dbReference type="eggNOG" id="COG2250">
    <property type="taxonomic scope" value="Bacteria"/>
</dbReference>
<dbReference type="OrthoDB" id="1493607at2"/>
<protein>
    <submittedName>
        <fullName evidence="1">DNA-binding protein</fullName>
    </submittedName>
</protein>
<dbReference type="RefSeq" id="WP_038085437.1">
    <property type="nucleotide sequence ID" value="NZ_JMIR01000005.1"/>
</dbReference>
<evidence type="ECO:0000313" key="2">
    <source>
        <dbReference type="Proteomes" id="UP000027931"/>
    </source>
</evidence>
<dbReference type="Proteomes" id="UP000027931">
    <property type="component" value="Unassembled WGS sequence"/>
</dbReference>
<dbReference type="STRING" id="1157490.EL26_05945"/>
<organism evidence="1 2">
    <name type="scientific">Tumebacillus flagellatus</name>
    <dbReference type="NCBI Taxonomy" id="1157490"/>
    <lineage>
        <taxon>Bacteria</taxon>
        <taxon>Bacillati</taxon>
        <taxon>Bacillota</taxon>
        <taxon>Bacilli</taxon>
        <taxon>Bacillales</taxon>
        <taxon>Alicyclobacillaceae</taxon>
        <taxon>Tumebacillus</taxon>
    </lineage>
</organism>
<accession>A0A074LW74</accession>
<gene>
    <name evidence="1" type="ORF">EL26_05945</name>
</gene>
<dbReference type="GO" id="GO:0003677">
    <property type="term" value="F:DNA binding"/>
    <property type="evidence" value="ECO:0007669"/>
    <property type="project" value="UniProtKB-KW"/>
</dbReference>
<comment type="caution">
    <text evidence="1">The sequence shown here is derived from an EMBL/GenBank/DDBJ whole genome shotgun (WGS) entry which is preliminary data.</text>
</comment>
<evidence type="ECO:0000313" key="1">
    <source>
        <dbReference type="EMBL" id="KEO84308.1"/>
    </source>
</evidence>
<dbReference type="EMBL" id="JMIR01000005">
    <property type="protein sequence ID" value="KEO84308.1"/>
    <property type="molecule type" value="Genomic_DNA"/>
</dbReference>
<reference evidence="1 2" key="1">
    <citation type="journal article" date="2013" name="Int. J. Syst. Evol. Microbiol.">
        <title>Tumebacillus flagellatus sp. nov., an alpha-amylase/pullulanase-producing bacterium isolated from cassava wastewater.</title>
        <authorList>
            <person name="Wang Q."/>
            <person name="Xie N."/>
            <person name="Qin Y."/>
            <person name="Shen N."/>
            <person name="Zhu J."/>
            <person name="Mi H."/>
            <person name="Huang R."/>
        </authorList>
    </citation>
    <scope>NUCLEOTIDE SEQUENCE [LARGE SCALE GENOMIC DNA]</scope>
    <source>
        <strain evidence="1 2">GST4</strain>
    </source>
</reference>
<dbReference type="AlphaFoldDB" id="A0A074LW74"/>
<sequence length="144" mass="16446">MQDSSFAQSAVRHLQDAQTLLDQGRFDNAVYLSGYVPECAFKTLVQLYMDQRAAREYGHMLSEIQGVAMDRLRILFPEVDIRLPKSRLDGTVLVDGHPERRYARSGIWIEEQAMQAVARAWDLFEETIVELVLDGKLSSEELRG</sequence>
<proteinExistence type="predicted"/>
<keyword evidence="1" id="KW-0238">DNA-binding</keyword>
<name>A0A074LW74_9BACL</name>
<keyword evidence="2" id="KW-1185">Reference proteome</keyword>